<dbReference type="SUPFAM" id="SSF48208">
    <property type="entry name" value="Six-hairpin glycosidases"/>
    <property type="match status" value="1"/>
</dbReference>
<feature type="binding site" evidence="4">
    <location>
        <begin position="594"/>
        <end position="595"/>
    </location>
    <ligand>
        <name>substrate</name>
    </ligand>
</feature>
<comment type="similarity">
    <text evidence="1">Belongs to the glycosyl hydrolase 65 family.</text>
</comment>
<evidence type="ECO:0000313" key="10">
    <source>
        <dbReference type="Proteomes" id="UP000315677"/>
    </source>
</evidence>
<evidence type="ECO:0000256" key="5">
    <source>
        <dbReference type="SAM" id="MobiDB-lite"/>
    </source>
</evidence>
<evidence type="ECO:0000313" key="9">
    <source>
        <dbReference type="EMBL" id="TQM16218.1"/>
    </source>
</evidence>
<gene>
    <name evidence="9" type="ORF">FB558_3026</name>
</gene>
<dbReference type="SUPFAM" id="SSF74650">
    <property type="entry name" value="Galactose mutarotase-like"/>
    <property type="match status" value="1"/>
</dbReference>
<feature type="active site" description="Proton donor" evidence="3">
    <location>
        <position position="490"/>
    </location>
</feature>
<accession>A0A543E3P2</accession>
<protein>
    <submittedName>
        <fullName evidence="9">Alpha,alpha-trehalose phosphorylase</fullName>
    </submittedName>
</protein>
<dbReference type="GO" id="GO:0005975">
    <property type="term" value="P:carbohydrate metabolic process"/>
    <property type="evidence" value="ECO:0007669"/>
    <property type="project" value="InterPro"/>
</dbReference>
<dbReference type="GO" id="GO:0030246">
    <property type="term" value="F:carbohydrate binding"/>
    <property type="evidence" value="ECO:0007669"/>
    <property type="project" value="InterPro"/>
</dbReference>
<feature type="domain" description="Glycoside hydrolase family 65 C-terminal" evidence="7">
    <location>
        <begin position="691"/>
        <end position="752"/>
    </location>
</feature>
<dbReference type="Gene3D" id="1.50.10.10">
    <property type="match status" value="1"/>
</dbReference>
<dbReference type="GO" id="GO:0004553">
    <property type="term" value="F:hydrolase activity, hydrolyzing O-glycosyl compounds"/>
    <property type="evidence" value="ECO:0007669"/>
    <property type="project" value="TreeGrafter"/>
</dbReference>
<evidence type="ECO:0000256" key="3">
    <source>
        <dbReference type="PIRSR" id="PIRSR036289-50"/>
    </source>
</evidence>
<dbReference type="RefSeq" id="WP_142053106.1">
    <property type="nucleotide sequence ID" value="NZ_VFPA01000001.1"/>
</dbReference>
<keyword evidence="10" id="KW-1185">Reference proteome</keyword>
<dbReference type="AlphaFoldDB" id="A0A543E3P2"/>
<feature type="domain" description="Glycoside hydrolase family 65 N-terminal" evidence="8">
    <location>
        <begin position="28"/>
        <end position="272"/>
    </location>
</feature>
<dbReference type="InterPro" id="IPR005195">
    <property type="entry name" value="Glyco_hydro_65_M"/>
</dbReference>
<dbReference type="Pfam" id="PF03633">
    <property type="entry name" value="Glyco_hydro_65C"/>
    <property type="match status" value="1"/>
</dbReference>
<reference evidence="9 10" key="1">
    <citation type="submission" date="2019-06" db="EMBL/GenBank/DDBJ databases">
        <title>Sequencing the genomes of 1000 actinobacteria strains.</title>
        <authorList>
            <person name="Klenk H.-P."/>
        </authorList>
    </citation>
    <scope>NUCLEOTIDE SEQUENCE [LARGE SCALE GENOMIC DNA]</scope>
    <source>
        <strain evidence="9 10">DSM 45301</strain>
    </source>
</reference>
<dbReference type="Pfam" id="PF03632">
    <property type="entry name" value="Glyco_hydro_65m"/>
    <property type="match status" value="1"/>
</dbReference>
<evidence type="ECO:0000256" key="4">
    <source>
        <dbReference type="PIRSR" id="PIRSR036289-51"/>
    </source>
</evidence>
<organism evidence="9 10">
    <name type="scientific">Pseudonocardia kunmingensis</name>
    <dbReference type="NCBI Taxonomy" id="630975"/>
    <lineage>
        <taxon>Bacteria</taxon>
        <taxon>Bacillati</taxon>
        <taxon>Actinomycetota</taxon>
        <taxon>Actinomycetes</taxon>
        <taxon>Pseudonocardiales</taxon>
        <taxon>Pseudonocardiaceae</taxon>
        <taxon>Pseudonocardia</taxon>
    </lineage>
</organism>
<dbReference type="Pfam" id="PF03636">
    <property type="entry name" value="Glyco_hydro_65N"/>
    <property type="match status" value="1"/>
</dbReference>
<keyword evidence="2" id="KW-0378">Hydrolase</keyword>
<dbReference type="Gene3D" id="2.70.98.40">
    <property type="entry name" value="Glycoside hydrolase, family 65, N-terminal domain"/>
    <property type="match status" value="1"/>
</dbReference>
<dbReference type="Proteomes" id="UP000315677">
    <property type="component" value="Unassembled WGS sequence"/>
</dbReference>
<dbReference type="InterPro" id="IPR008928">
    <property type="entry name" value="6-hairpin_glycosidase_sf"/>
</dbReference>
<dbReference type="InterPro" id="IPR037018">
    <property type="entry name" value="GH65_N"/>
</dbReference>
<feature type="region of interest" description="Disordered" evidence="5">
    <location>
        <begin position="752"/>
        <end position="793"/>
    </location>
</feature>
<feature type="domain" description="Glycoside hydrolase family 65 central catalytic" evidence="6">
    <location>
        <begin position="329"/>
        <end position="681"/>
    </location>
</feature>
<dbReference type="PANTHER" id="PTHR11051:SF13">
    <property type="entry name" value="GLYCOSYL TRANSFERASE"/>
    <property type="match status" value="1"/>
</dbReference>
<dbReference type="InterPro" id="IPR017045">
    <property type="entry name" value="Malt_Pase/Glycosyl_Hdrlase"/>
</dbReference>
<dbReference type="EMBL" id="VFPA01000001">
    <property type="protein sequence ID" value="TQM16218.1"/>
    <property type="molecule type" value="Genomic_DNA"/>
</dbReference>
<proteinExistence type="inferred from homology"/>
<dbReference type="InterPro" id="IPR005196">
    <property type="entry name" value="Glyco_hydro_65_N"/>
</dbReference>
<evidence type="ECO:0000256" key="2">
    <source>
        <dbReference type="ARBA" id="ARBA00023295"/>
    </source>
</evidence>
<keyword evidence="2" id="KW-0326">Glycosidase</keyword>
<feature type="compositionally biased region" description="Basic and acidic residues" evidence="5">
    <location>
        <begin position="773"/>
        <end position="786"/>
    </location>
</feature>
<sequence length="793" mass="86799">MPPRTSDPFTVEPWCVRQPRPRLDAMAEIEAAFALSNGCLGIRGTFDEGDPADMPGTYLAGLHELRSIVYTETGCGEPEATQTLVHTIDGTHVRIAVDGQPLDLRAGEVPHHERVLDLRSGTLRRSLRWRSPAGREVDVHSERLVSFVHRGVAAVRYTVRAVHEPISIALTSSLVANGVQPHLPSRPSAGDLLEHPLEPQEHHVDGGRIALLHRTHRSGLCVAAAADHRLESPAELEVHVDADEDWARLTATAELAPGEEITLVKLLGYAWSADRSITAVRDEVSATLTTARHTGWNGLLDAQRAYLDEFWADADVEIEGDDELQQAIRFALWHLLQATARSEGRAIAGKGLSGAGYQGHAFWDTETFVLQVLTALRPAITRQALGWRHSTLDKARKRALELDMRGAAFPWRTIAGEECSGYWPAGSAALHVNADIADAVIRYVGATGDVEFARTTGLDLLVETARLWAAFGLHGRDGRFHLHGVTGPDEYSALCDDNVYTNLMAQQNLLCAAQWSREYPADAERLGVDADECDGWEAAGAAMAVPYDEELGVHPQAAGFTDLPRWDFASTPPDHYPLQAHFPYLQLYRKQVVKQADLVLAMHLRGDAFTAEQKARNVAYYEGVTVRDSSLSASCQAVLAAEVGHLDLAYDYLAESALADLRDAEHDSADGLHLAALAGSWIALVAGFGGMRQDGAELRFRPALPSRFTRLTFRVRHRGARLRVGIGDGEASYALEEGDALTIRHEDEEVALTGRDAVVRPLVPRPRPPAPEQPEHRGPLRRDAPPERTTGAR</sequence>
<dbReference type="InterPro" id="IPR011013">
    <property type="entry name" value="Gal_mutarotase_sf_dom"/>
</dbReference>
<dbReference type="PANTHER" id="PTHR11051">
    <property type="entry name" value="GLYCOSYL HYDROLASE-RELATED"/>
    <property type="match status" value="1"/>
</dbReference>
<feature type="binding site" evidence="4">
    <location>
        <begin position="363"/>
        <end position="364"/>
    </location>
    <ligand>
        <name>substrate</name>
    </ligand>
</feature>
<dbReference type="InterPro" id="IPR005194">
    <property type="entry name" value="Glyco_hydro_65_C"/>
</dbReference>
<dbReference type="Gene3D" id="2.60.420.10">
    <property type="entry name" value="Maltose phosphorylase, domain 3"/>
    <property type="match status" value="1"/>
</dbReference>
<name>A0A543E3P2_9PSEU</name>
<evidence type="ECO:0000259" key="8">
    <source>
        <dbReference type="Pfam" id="PF03636"/>
    </source>
</evidence>
<dbReference type="OrthoDB" id="9816160at2"/>
<dbReference type="InterPro" id="IPR012341">
    <property type="entry name" value="6hp_glycosidase-like_sf"/>
</dbReference>
<dbReference type="PIRSF" id="PIRSF036289">
    <property type="entry name" value="Glycosyl_hydrolase_malt_phosph"/>
    <property type="match status" value="1"/>
</dbReference>
<evidence type="ECO:0000256" key="1">
    <source>
        <dbReference type="ARBA" id="ARBA00006768"/>
    </source>
</evidence>
<dbReference type="GO" id="GO:0016757">
    <property type="term" value="F:glycosyltransferase activity"/>
    <property type="evidence" value="ECO:0007669"/>
    <property type="project" value="UniProtKB-ARBA"/>
</dbReference>
<comment type="caution">
    <text evidence="9">The sequence shown here is derived from an EMBL/GenBank/DDBJ whole genome shotgun (WGS) entry which is preliminary data.</text>
</comment>
<evidence type="ECO:0000259" key="7">
    <source>
        <dbReference type="Pfam" id="PF03633"/>
    </source>
</evidence>
<evidence type="ECO:0000259" key="6">
    <source>
        <dbReference type="Pfam" id="PF03632"/>
    </source>
</evidence>
<feature type="compositionally biased region" description="Pro residues" evidence="5">
    <location>
        <begin position="763"/>
        <end position="772"/>
    </location>
</feature>